<dbReference type="SUPFAM" id="SSF89009">
    <property type="entry name" value="GAT-like domain"/>
    <property type="match status" value="1"/>
</dbReference>
<dbReference type="OrthoDB" id="1723360at2759"/>
<dbReference type="PANTHER" id="PTHR22951:SF22">
    <property type="entry name" value="ENTH DOMAIN-CONTAINING PROTEIN"/>
    <property type="match status" value="1"/>
</dbReference>
<dbReference type="InterPro" id="IPR008942">
    <property type="entry name" value="ENTH_VHS"/>
</dbReference>
<sequence length="488" mass="55789">MHRRFRQVCAVVKEHSVVSYAKIATVGGFCNVDHIVVKATAPDDMPLPEKYIHELLKVFSISGQSSFRAFSLSFTRRFGRTHCWRVALKCLLLLHRLLRSVPPNSPFRSELLWTRTNGLISLHPCHFVDDSSFSSREYTFFVRSYAHLLDEALNCSDFSCEEKQSTLLEEEEGKQRSLAEKMKELGRMLEILPQLQSLMDRVMECRPVGFAARSFVVKSAMKHIIRDSFNCYDVFRREIVIVLDNLFQMPYGSCTTAFGIYKKAAVQSNHLCEFYEWCKAMGLCGRYEYPFIERIPLLQIQALERFLNGMWQFTDDSSSGSSPSPLPLSSLESLSSSNEDDREAIVNVRTGESSENKSLGRKFYVEEEEEPLIQLEEASDQNVSWERLLEESVNMSPAHQNIFFGTSSNDYGHGYGYGNHIIHGHGNQMDPRSSSSSSSSSSSIQVYNPKAANPFDQPWMMQDHQRSLPLNYSCYSVVPYYNFYSSSN</sequence>
<keyword evidence="8" id="KW-1185">Reference proteome</keyword>
<keyword evidence="4" id="KW-0968">Cytoplasmic vesicle</keyword>
<dbReference type="GO" id="GO:0005794">
    <property type="term" value="C:Golgi apparatus"/>
    <property type="evidence" value="ECO:0007669"/>
    <property type="project" value="UniProtKB-SubCell"/>
</dbReference>
<evidence type="ECO:0000313" key="8">
    <source>
        <dbReference type="Proteomes" id="UP000237105"/>
    </source>
</evidence>
<reference evidence="8" key="1">
    <citation type="submission" date="2016-06" db="EMBL/GenBank/DDBJ databases">
        <title>Parallel loss of symbiosis genes in relatives of nitrogen-fixing non-legume Parasponia.</title>
        <authorList>
            <person name="Van Velzen R."/>
            <person name="Holmer R."/>
            <person name="Bu F."/>
            <person name="Rutten L."/>
            <person name="Van Zeijl A."/>
            <person name="Liu W."/>
            <person name="Santuari L."/>
            <person name="Cao Q."/>
            <person name="Sharma T."/>
            <person name="Shen D."/>
            <person name="Roswanjaya Y."/>
            <person name="Wardhani T."/>
            <person name="Kalhor M.S."/>
            <person name="Jansen J."/>
            <person name="Van den Hoogen J."/>
            <person name="Gungor B."/>
            <person name="Hartog M."/>
            <person name="Hontelez J."/>
            <person name="Verver J."/>
            <person name="Yang W.-C."/>
            <person name="Schijlen E."/>
            <person name="Repin R."/>
            <person name="Schilthuizen M."/>
            <person name="Schranz E."/>
            <person name="Heidstra R."/>
            <person name="Miyata K."/>
            <person name="Fedorova E."/>
            <person name="Kohlen W."/>
            <person name="Bisseling T."/>
            <person name="Smit S."/>
            <person name="Geurts R."/>
        </authorList>
    </citation>
    <scope>NUCLEOTIDE SEQUENCE [LARGE SCALE GENOMIC DNA]</scope>
    <source>
        <strain evidence="8">cv. WU1-14</strain>
    </source>
</reference>
<dbReference type="InterPro" id="IPR011417">
    <property type="entry name" value="ANTH_dom"/>
</dbReference>
<feature type="compositionally biased region" description="Low complexity" evidence="5">
    <location>
        <begin position="318"/>
        <end position="337"/>
    </location>
</feature>
<dbReference type="GO" id="GO:0048268">
    <property type="term" value="P:clathrin coat assembly"/>
    <property type="evidence" value="ECO:0007669"/>
    <property type="project" value="InterPro"/>
</dbReference>
<keyword evidence="3" id="KW-0333">Golgi apparatus</keyword>
<organism evidence="7 8">
    <name type="scientific">Parasponia andersonii</name>
    <name type="common">Sponia andersonii</name>
    <dbReference type="NCBI Taxonomy" id="3476"/>
    <lineage>
        <taxon>Eukaryota</taxon>
        <taxon>Viridiplantae</taxon>
        <taxon>Streptophyta</taxon>
        <taxon>Embryophyta</taxon>
        <taxon>Tracheophyta</taxon>
        <taxon>Spermatophyta</taxon>
        <taxon>Magnoliopsida</taxon>
        <taxon>eudicotyledons</taxon>
        <taxon>Gunneridae</taxon>
        <taxon>Pentapetalae</taxon>
        <taxon>rosids</taxon>
        <taxon>fabids</taxon>
        <taxon>Rosales</taxon>
        <taxon>Cannabaceae</taxon>
        <taxon>Parasponia</taxon>
    </lineage>
</organism>
<evidence type="ECO:0000313" key="7">
    <source>
        <dbReference type="EMBL" id="PON67372.1"/>
    </source>
</evidence>
<dbReference type="GO" id="GO:0032050">
    <property type="term" value="F:clathrin heavy chain binding"/>
    <property type="evidence" value="ECO:0007669"/>
    <property type="project" value="TreeGrafter"/>
</dbReference>
<evidence type="ECO:0000256" key="1">
    <source>
        <dbReference type="ARBA" id="ARBA00004132"/>
    </source>
</evidence>
<comment type="caution">
    <text evidence="7">The sequence shown here is derived from an EMBL/GenBank/DDBJ whole genome shotgun (WGS) entry which is preliminary data.</text>
</comment>
<feature type="region of interest" description="Disordered" evidence="5">
    <location>
        <begin position="318"/>
        <end position="342"/>
    </location>
</feature>
<dbReference type="STRING" id="3476.A0A2P5D241"/>
<dbReference type="InterPro" id="IPR014712">
    <property type="entry name" value="ANTH_dom_sf"/>
</dbReference>
<dbReference type="GO" id="GO:0006900">
    <property type="term" value="P:vesicle budding from membrane"/>
    <property type="evidence" value="ECO:0007669"/>
    <property type="project" value="TreeGrafter"/>
</dbReference>
<evidence type="ECO:0000259" key="6">
    <source>
        <dbReference type="PROSITE" id="PS50942"/>
    </source>
</evidence>
<dbReference type="GO" id="GO:0005905">
    <property type="term" value="C:clathrin-coated pit"/>
    <property type="evidence" value="ECO:0007669"/>
    <property type="project" value="TreeGrafter"/>
</dbReference>
<proteinExistence type="predicted"/>
<dbReference type="GO" id="GO:0005546">
    <property type="term" value="F:phosphatidylinositol-4,5-bisphosphate binding"/>
    <property type="evidence" value="ECO:0007669"/>
    <property type="project" value="TreeGrafter"/>
</dbReference>
<accession>A0A2P5D241</accession>
<gene>
    <name evidence="7" type="ORF">PanWU01x14_103530</name>
</gene>
<dbReference type="GO" id="GO:0072583">
    <property type="term" value="P:clathrin-dependent endocytosis"/>
    <property type="evidence" value="ECO:0007669"/>
    <property type="project" value="InterPro"/>
</dbReference>
<dbReference type="PROSITE" id="PS50942">
    <property type="entry name" value="ENTH"/>
    <property type="match status" value="1"/>
</dbReference>
<feature type="domain" description="ENTH" evidence="6">
    <location>
        <begin position="24"/>
        <end position="163"/>
    </location>
</feature>
<protein>
    <submittedName>
        <fullName evidence="7">AP180 N-terminal domain containing protein</fullName>
    </submittedName>
</protein>
<dbReference type="Pfam" id="PF07651">
    <property type="entry name" value="ANTH"/>
    <property type="match status" value="1"/>
</dbReference>
<dbReference type="SUPFAM" id="SSF48464">
    <property type="entry name" value="ENTH/VHS domain"/>
    <property type="match status" value="1"/>
</dbReference>
<feature type="compositionally biased region" description="Low complexity" evidence="5">
    <location>
        <begin position="422"/>
        <end position="443"/>
    </location>
</feature>
<dbReference type="Gene3D" id="1.20.58.150">
    <property type="entry name" value="ANTH domain"/>
    <property type="match status" value="1"/>
</dbReference>
<dbReference type="SMART" id="SM00273">
    <property type="entry name" value="ENTH"/>
    <property type="match status" value="1"/>
</dbReference>
<dbReference type="Gene3D" id="1.25.40.90">
    <property type="match status" value="1"/>
</dbReference>
<evidence type="ECO:0000256" key="4">
    <source>
        <dbReference type="ARBA" id="ARBA00023329"/>
    </source>
</evidence>
<dbReference type="GO" id="GO:0000149">
    <property type="term" value="F:SNARE binding"/>
    <property type="evidence" value="ECO:0007669"/>
    <property type="project" value="TreeGrafter"/>
</dbReference>
<dbReference type="GO" id="GO:0030136">
    <property type="term" value="C:clathrin-coated vesicle"/>
    <property type="evidence" value="ECO:0007669"/>
    <property type="project" value="UniProtKB-SubCell"/>
</dbReference>
<name>A0A2P5D241_PARAD</name>
<evidence type="ECO:0000256" key="5">
    <source>
        <dbReference type="SAM" id="MobiDB-lite"/>
    </source>
</evidence>
<dbReference type="InterPro" id="IPR045192">
    <property type="entry name" value="AP180-like"/>
</dbReference>
<dbReference type="EMBL" id="JXTB01000072">
    <property type="protein sequence ID" value="PON67372.1"/>
    <property type="molecule type" value="Genomic_DNA"/>
</dbReference>
<evidence type="ECO:0000256" key="3">
    <source>
        <dbReference type="ARBA" id="ARBA00023034"/>
    </source>
</evidence>
<feature type="region of interest" description="Disordered" evidence="5">
    <location>
        <begin position="422"/>
        <end position="446"/>
    </location>
</feature>
<dbReference type="GO" id="GO:0005545">
    <property type="term" value="F:1-phosphatidylinositol binding"/>
    <property type="evidence" value="ECO:0007669"/>
    <property type="project" value="InterPro"/>
</dbReference>
<dbReference type="PANTHER" id="PTHR22951">
    <property type="entry name" value="CLATHRIN ASSEMBLY PROTEIN"/>
    <property type="match status" value="1"/>
</dbReference>
<comment type="subcellular location">
    <subcellularLocation>
        <location evidence="1">Cytoplasmic vesicle</location>
        <location evidence="1">Clathrin-coated vesicle</location>
    </subcellularLocation>
    <subcellularLocation>
        <location evidence="2">Golgi apparatus</location>
    </subcellularLocation>
</comment>
<dbReference type="InterPro" id="IPR013809">
    <property type="entry name" value="ENTH"/>
</dbReference>
<dbReference type="AlphaFoldDB" id="A0A2P5D241"/>
<evidence type="ECO:0000256" key="2">
    <source>
        <dbReference type="ARBA" id="ARBA00004555"/>
    </source>
</evidence>
<dbReference type="Proteomes" id="UP000237105">
    <property type="component" value="Unassembled WGS sequence"/>
</dbReference>
<dbReference type="FunFam" id="1.20.58.150:FF:000005">
    <property type="entry name" value="putative clathrin assembly protein At2g25430"/>
    <property type="match status" value="1"/>
</dbReference>